<proteinExistence type="predicted"/>
<keyword evidence="2" id="KW-1185">Reference proteome</keyword>
<organism evidence="1 2">
    <name type="scientific">Melia azedarach</name>
    <name type="common">Chinaberry tree</name>
    <dbReference type="NCBI Taxonomy" id="155640"/>
    <lineage>
        <taxon>Eukaryota</taxon>
        <taxon>Viridiplantae</taxon>
        <taxon>Streptophyta</taxon>
        <taxon>Embryophyta</taxon>
        <taxon>Tracheophyta</taxon>
        <taxon>Spermatophyta</taxon>
        <taxon>Magnoliopsida</taxon>
        <taxon>eudicotyledons</taxon>
        <taxon>Gunneridae</taxon>
        <taxon>Pentapetalae</taxon>
        <taxon>rosids</taxon>
        <taxon>malvids</taxon>
        <taxon>Sapindales</taxon>
        <taxon>Meliaceae</taxon>
        <taxon>Melia</taxon>
    </lineage>
</organism>
<protein>
    <submittedName>
        <fullName evidence="1">Eukaryotic translation initiation factor 3 subunit I</fullName>
    </submittedName>
</protein>
<keyword evidence="1" id="KW-0396">Initiation factor</keyword>
<keyword evidence="1" id="KW-0648">Protein biosynthesis</keyword>
<gene>
    <name evidence="1" type="ORF">OWV82_016611</name>
</gene>
<evidence type="ECO:0000313" key="1">
    <source>
        <dbReference type="EMBL" id="KAJ4710421.1"/>
    </source>
</evidence>
<sequence>MKGQKCPHASNNKGGQPPPNTRQKGVNTTPLMSAIFLHSREGKNAPLPAQKGCNTAPLISLDKCTVTSLAKLVDGSHILTGSLDKSAKFLDSRTLELIKLYVTERPVNAVAMSPLLDHVICLFLSIFPFLCYFILLTVLIKRFLESLCWSSKFHTSLHIFPP</sequence>
<dbReference type="Proteomes" id="UP001164539">
    <property type="component" value="Chromosome 9"/>
</dbReference>
<reference evidence="1 2" key="1">
    <citation type="journal article" date="2023" name="Science">
        <title>Complex scaffold remodeling in plant triterpene biosynthesis.</title>
        <authorList>
            <person name="De La Pena R."/>
            <person name="Hodgson H."/>
            <person name="Liu J.C."/>
            <person name="Stephenson M.J."/>
            <person name="Martin A.C."/>
            <person name="Owen C."/>
            <person name="Harkess A."/>
            <person name="Leebens-Mack J."/>
            <person name="Jimenez L.E."/>
            <person name="Osbourn A."/>
            <person name="Sattely E.S."/>
        </authorList>
    </citation>
    <scope>NUCLEOTIDE SEQUENCE [LARGE SCALE GENOMIC DNA]</scope>
    <source>
        <strain evidence="2">cv. JPN11</strain>
        <tissue evidence="1">Leaf</tissue>
    </source>
</reference>
<comment type="caution">
    <text evidence="1">The sequence shown here is derived from an EMBL/GenBank/DDBJ whole genome shotgun (WGS) entry which is preliminary data.</text>
</comment>
<accession>A0ACC1XG03</accession>
<dbReference type="EMBL" id="CM051402">
    <property type="protein sequence ID" value="KAJ4710421.1"/>
    <property type="molecule type" value="Genomic_DNA"/>
</dbReference>
<evidence type="ECO:0000313" key="2">
    <source>
        <dbReference type="Proteomes" id="UP001164539"/>
    </source>
</evidence>
<name>A0ACC1XG03_MELAZ</name>